<organism evidence="2 3">
    <name type="scientific">Drosophila erecta</name>
    <name type="common">Fruit fly</name>
    <dbReference type="NCBI Taxonomy" id="7220"/>
    <lineage>
        <taxon>Eukaryota</taxon>
        <taxon>Metazoa</taxon>
        <taxon>Ecdysozoa</taxon>
        <taxon>Arthropoda</taxon>
        <taxon>Hexapoda</taxon>
        <taxon>Insecta</taxon>
        <taxon>Pterygota</taxon>
        <taxon>Neoptera</taxon>
        <taxon>Endopterygota</taxon>
        <taxon>Diptera</taxon>
        <taxon>Brachycera</taxon>
        <taxon>Muscomorpha</taxon>
        <taxon>Ephydroidea</taxon>
        <taxon>Drosophilidae</taxon>
        <taxon>Drosophila</taxon>
        <taxon>Sophophora</taxon>
    </lineage>
</organism>
<feature type="chain" id="PRO_5002796119" evidence="1">
    <location>
        <begin position="24"/>
        <end position="179"/>
    </location>
</feature>
<dbReference type="PANTHER" id="PTHR20898">
    <property type="entry name" value="DAEDALUS ON 3-RELATED-RELATED"/>
    <property type="match status" value="1"/>
</dbReference>
<dbReference type="AlphaFoldDB" id="B3P459"/>
<reference evidence="2 3" key="1">
    <citation type="journal article" date="2007" name="Nature">
        <title>Evolution of genes and genomes on the Drosophila phylogeny.</title>
        <authorList>
            <consortium name="Drosophila 12 Genomes Consortium"/>
            <person name="Clark A.G."/>
            <person name="Eisen M.B."/>
            <person name="Smith D.R."/>
            <person name="Bergman C.M."/>
            <person name="Oliver B."/>
            <person name="Markow T.A."/>
            <person name="Kaufman T.C."/>
            <person name="Kellis M."/>
            <person name="Gelbart W."/>
            <person name="Iyer V.N."/>
            <person name="Pollard D.A."/>
            <person name="Sackton T.B."/>
            <person name="Larracuente A.M."/>
            <person name="Singh N.D."/>
            <person name="Abad J.P."/>
            <person name="Abt D.N."/>
            <person name="Adryan B."/>
            <person name="Aguade M."/>
            <person name="Akashi H."/>
            <person name="Anderson W.W."/>
            <person name="Aquadro C.F."/>
            <person name="Ardell D.H."/>
            <person name="Arguello R."/>
            <person name="Artieri C.G."/>
            <person name="Barbash D.A."/>
            <person name="Barker D."/>
            <person name="Barsanti P."/>
            <person name="Batterham P."/>
            <person name="Batzoglou S."/>
            <person name="Begun D."/>
            <person name="Bhutkar A."/>
            <person name="Blanco E."/>
            <person name="Bosak S.A."/>
            <person name="Bradley R.K."/>
            <person name="Brand A.D."/>
            <person name="Brent M.R."/>
            <person name="Brooks A.N."/>
            <person name="Brown R.H."/>
            <person name="Butlin R.K."/>
            <person name="Caggese C."/>
            <person name="Calvi B.R."/>
            <person name="Bernardo de Carvalho A."/>
            <person name="Caspi A."/>
            <person name="Castrezana S."/>
            <person name="Celniker S.E."/>
            <person name="Chang J.L."/>
            <person name="Chapple C."/>
            <person name="Chatterji S."/>
            <person name="Chinwalla A."/>
            <person name="Civetta A."/>
            <person name="Clifton S.W."/>
            <person name="Comeron J.M."/>
            <person name="Costello J.C."/>
            <person name="Coyne J.A."/>
            <person name="Daub J."/>
            <person name="David R.G."/>
            <person name="Delcher A.L."/>
            <person name="Delehaunty K."/>
            <person name="Do C.B."/>
            <person name="Ebling H."/>
            <person name="Edwards K."/>
            <person name="Eickbush T."/>
            <person name="Evans J.D."/>
            <person name="Filipski A."/>
            <person name="Findeiss S."/>
            <person name="Freyhult E."/>
            <person name="Fulton L."/>
            <person name="Fulton R."/>
            <person name="Garcia A.C."/>
            <person name="Gardiner A."/>
            <person name="Garfield D.A."/>
            <person name="Garvin B.E."/>
            <person name="Gibson G."/>
            <person name="Gilbert D."/>
            <person name="Gnerre S."/>
            <person name="Godfrey J."/>
            <person name="Good R."/>
            <person name="Gotea V."/>
            <person name="Gravely B."/>
            <person name="Greenberg A.J."/>
            <person name="Griffiths-Jones S."/>
            <person name="Gross S."/>
            <person name="Guigo R."/>
            <person name="Gustafson E.A."/>
            <person name="Haerty W."/>
            <person name="Hahn M.W."/>
            <person name="Halligan D.L."/>
            <person name="Halpern A.L."/>
            <person name="Halter G.M."/>
            <person name="Han M.V."/>
            <person name="Heger A."/>
            <person name="Hillier L."/>
            <person name="Hinrichs A.S."/>
            <person name="Holmes I."/>
            <person name="Hoskins R.A."/>
            <person name="Hubisz M.J."/>
            <person name="Hultmark D."/>
            <person name="Huntley M.A."/>
            <person name="Jaffe D.B."/>
            <person name="Jagadeeshan S."/>
            <person name="Jeck W.R."/>
            <person name="Johnson J."/>
            <person name="Jones C.D."/>
            <person name="Jordan W.C."/>
            <person name="Karpen G.H."/>
            <person name="Kataoka E."/>
            <person name="Keightley P.D."/>
            <person name="Kheradpour P."/>
            <person name="Kirkness E.F."/>
            <person name="Koerich L.B."/>
            <person name="Kristiansen K."/>
            <person name="Kudrna D."/>
            <person name="Kulathinal R.J."/>
            <person name="Kumar S."/>
            <person name="Kwok R."/>
            <person name="Lander E."/>
            <person name="Langley C.H."/>
            <person name="Lapoint R."/>
            <person name="Lazzaro B.P."/>
            <person name="Lee S.J."/>
            <person name="Levesque L."/>
            <person name="Li R."/>
            <person name="Lin C.F."/>
            <person name="Lin M.F."/>
            <person name="Lindblad-Toh K."/>
            <person name="Llopart A."/>
            <person name="Long M."/>
            <person name="Low L."/>
            <person name="Lozovsky E."/>
            <person name="Lu J."/>
            <person name="Luo M."/>
            <person name="Machado C.A."/>
            <person name="Makalowski W."/>
            <person name="Marzo M."/>
            <person name="Matsuda M."/>
            <person name="Matzkin L."/>
            <person name="McAllister B."/>
            <person name="McBride C.S."/>
            <person name="McKernan B."/>
            <person name="McKernan K."/>
            <person name="Mendez-Lago M."/>
            <person name="Minx P."/>
            <person name="Mollenhauer M.U."/>
            <person name="Montooth K."/>
            <person name="Mount S.M."/>
            <person name="Mu X."/>
            <person name="Myers E."/>
            <person name="Negre B."/>
            <person name="Newfeld S."/>
            <person name="Nielsen R."/>
            <person name="Noor M.A."/>
            <person name="O'Grady P."/>
            <person name="Pachter L."/>
            <person name="Papaceit M."/>
            <person name="Parisi M.J."/>
            <person name="Parisi M."/>
            <person name="Parts L."/>
            <person name="Pedersen J.S."/>
            <person name="Pesole G."/>
            <person name="Phillippy A.M."/>
            <person name="Ponting C.P."/>
            <person name="Pop M."/>
            <person name="Porcelli D."/>
            <person name="Powell J.R."/>
            <person name="Prohaska S."/>
            <person name="Pruitt K."/>
            <person name="Puig M."/>
            <person name="Quesneville H."/>
            <person name="Ram K.R."/>
            <person name="Rand D."/>
            <person name="Rasmussen M.D."/>
            <person name="Reed L.K."/>
            <person name="Reenan R."/>
            <person name="Reily A."/>
            <person name="Remington K.A."/>
            <person name="Rieger T.T."/>
            <person name="Ritchie M.G."/>
            <person name="Robin C."/>
            <person name="Rogers Y.H."/>
            <person name="Rohde C."/>
            <person name="Rozas J."/>
            <person name="Rubenfield M.J."/>
            <person name="Ruiz A."/>
            <person name="Russo S."/>
            <person name="Salzberg S.L."/>
            <person name="Sanchez-Gracia A."/>
            <person name="Saranga D.J."/>
            <person name="Sato H."/>
            <person name="Schaeffer S.W."/>
            <person name="Schatz M.C."/>
            <person name="Schlenke T."/>
            <person name="Schwartz R."/>
            <person name="Segarra C."/>
            <person name="Singh R.S."/>
            <person name="Sirot L."/>
            <person name="Sirota M."/>
            <person name="Sisneros N.B."/>
            <person name="Smith C.D."/>
            <person name="Smith T.F."/>
            <person name="Spieth J."/>
            <person name="Stage D.E."/>
            <person name="Stark A."/>
            <person name="Stephan W."/>
            <person name="Strausberg R.L."/>
            <person name="Strempel S."/>
            <person name="Sturgill D."/>
            <person name="Sutton G."/>
            <person name="Sutton G.G."/>
            <person name="Tao W."/>
            <person name="Teichmann S."/>
            <person name="Tobari Y.N."/>
            <person name="Tomimura Y."/>
            <person name="Tsolas J.M."/>
            <person name="Valente V.L."/>
            <person name="Venter E."/>
            <person name="Venter J.C."/>
            <person name="Vicario S."/>
            <person name="Vieira F.G."/>
            <person name="Vilella A.J."/>
            <person name="Villasante A."/>
            <person name="Walenz B."/>
            <person name="Wang J."/>
            <person name="Wasserman M."/>
            <person name="Watts T."/>
            <person name="Wilson D."/>
            <person name="Wilson R.K."/>
            <person name="Wing R.A."/>
            <person name="Wolfner M.F."/>
            <person name="Wong A."/>
            <person name="Wong G.K."/>
            <person name="Wu C.I."/>
            <person name="Wu G."/>
            <person name="Yamamoto D."/>
            <person name="Yang H.P."/>
            <person name="Yang S.P."/>
            <person name="Yorke J.A."/>
            <person name="Yoshida K."/>
            <person name="Zdobnov E."/>
            <person name="Zhang P."/>
            <person name="Zhang Y."/>
            <person name="Zimin A.V."/>
            <person name="Baldwin J."/>
            <person name="Abdouelleil A."/>
            <person name="Abdulkadir J."/>
            <person name="Abebe A."/>
            <person name="Abera B."/>
            <person name="Abreu J."/>
            <person name="Acer S.C."/>
            <person name="Aftuck L."/>
            <person name="Alexander A."/>
            <person name="An P."/>
            <person name="Anderson E."/>
            <person name="Anderson S."/>
            <person name="Arachi H."/>
            <person name="Azer M."/>
            <person name="Bachantsang P."/>
            <person name="Barry A."/>
            <person name="Bayul T."/>
            <person name="Berlin A."/>
            <person name="Bessette D."/>
            <person name="Bloom T."/>
            <person name="Blye J."/>
            <person name="Boguslavskiy L."/>
            <person name="Bonnet C."/>
            <person name="Boukhgalter B."/>
            <person name="Bourzgui I."/>
            <person name="Brown A."/>
            <person name="Cahill P."/>
            <person name="Channer S."/>
            <person name="Cheshatsang Y."/>
            <person name="Chuda L."/>
            <person name="Citroen M."/>
            <person name="Collymore A."/>
            <person name="Cooke P."/>
            <person name="Costello M."/>
            <person name="D'Aco K."/>
            <person name="Daza R."/>
            <person name="De Haan G."/>
            <person name="DeGray S."/>
            <person name="DeMaso C."/>
            <person name="Dhargay N."/>
            <person name="Dooley K."/>
            <person name="Dooley E."/>
            <person name="Doricent M."/>
            <person name="Dorje P."/>
            <person name="Dorjee K."/>
            <person name="Dupes A."/>
            <person name="Elong R."/>
            <person name="Falk J."/>
            <person name="Farina A."/>
            <person name="Faro S."/>
            <person name="Ferguson D."/>
            <person name="Fisher S."/>
            <person name="Foley C.D."/>
            <person name="Franke A."/>
            <person name="Friedrich D."/>
            <person name="Gadbois L."/>
            <person name="Gearin G."/>
            <person name="Gearin C.R."/>
            <person name="Giannoukos G."/>
            <person name="Goode T."/>
            <person name="Graham J."/>
            <person name="Grandbois E."/>
            <person name="Grewal S."/>
            <person name="Gyaltsen K."/>
            <person name="Hafez N."/>
            <person name="Hagos B."/>
            <person name="Hall J."/>
            <person name="Henson C."/>
            <person name="Hollinger A."/>
            <person name="Honan T."/>
            <person name="Huard M.D."/>
            <person name="Hughes L."/>
            <person name="Hurhula B."/>
            <person name="Husby M.E."/>
            <person name="Kamat A."/>
            <person name="Kanga B."/>
            <person name="Kashin S."/>
            <person name="Khazanovich D."/>
            <person name="Kisner P."/>
            <person name="Lance K."/>
            <person name="Lara M."/>
            <person name="Lee W."/>
            <person name="Lennon N."/>
            <person name="Letendre F."/>
            <person name="LeVine R."/>
            <person name="Lipovsky A."/>
            <person name="Liu X."/>
            <person name="Liu J."/>
            <person name="Liu S."/>
            <person name="Lokyitsang T."/>
            <person name="Lokyitsang Y."/>
            <person name="Lubonja R."/>
            <person name="Lui A."/>
            <person name="MacDonald P."/>
            <person name="Magnisalis V."/>
            <person name="Maru K."/>
            <person name="Matthews C."/>
            <person name="McCusker W."/>
            <person name="McDonough S."/>
            <person name="Mehta T."/>
            <person name="Meldrim J."/>
            <person name="Meneus L."/>
            <person name="Mihai O."/>
            <person name="Mihalev A."/>
            <person name="Mihova T."/>
            <person name="Mittelman R."/>
            <person name="Mlenga V."/>
            <person name="Montmayeur A."/>
            <person name="Mulrain L."/>
            <person name="Navidi A."/>
            <person name="Naylor J."/>
            <person name="Negash T."/>
            <person name="Nguyen T."/>
            <person name="Nguyen N."/>
            <person name="Nicol R."/>
            <person name="Norbu C."/>
            <person name="Norbu N."/>
            <person name="Novod N."/>
            <person name="O'Neill B."/>
            <person name="Osman S."/>
            <person name="Markiewicz E."/>
            <person name="Oyono O.L."/>
            <person name="Patti C."/>
            <person name="Phunkhang P."/>
            <person name="Pierre F."/>
            <person name="Priest M."/>
            <person name="Raghuraman S."/>
            <person name="Rege F."/>
            <person name="Reyes R."/>
            <person name="Rise C."/>
            <person name="Rogov P."/>
            <person name="Ross K."/>
            <person name="Ryan E."/>
            <person name="Settipalli S."/>
            <person name="Shea T."/>
            <person name="Sherpa N."/>
            <person name="Shi L."/>
            <person name="Shih D."/>
            <person name="Sparrow T."/>
            <person name="Spaulding J."/>
            <person name="Stalker J."/>
            <person name="Stange-Thomann N."/>
            <person name="Stavropoulos S."/>
            <person name="Stone C."/>
            <person name="Strader C."/>
            <person name="Tesfaye S."/>
            <person name="Thomson T."/>
            <person name="Thoulutsang Y."/>
            <person name="Thoulutsang D."/>
            <person name="Topham K."/>
            <person name="Topping I."/>
            <person name="Tsamla T."/>
            <person name="Vassiliev H."/>
            <person name="Vo A."/>
            <person name="Wangchuk T."/>
            <person name="Wangdi T."/>
            <person name="Weiand M."/>
            <person name="Wilkinson J."/>
            <person name="Wilson A."/>
            <person name="Yadav S."/>
            <person name="Young G."/>
            <person name="Yu Q."/>
            <person name="Zembek L."/>
            <person name="Zhong D."/>
            <person name="Zimmer A."/>
            <person name="Zwirko Z."/>
            <person name="Jaffe D.B."/>
            <person name="Alvarez P."/>
            <person name="Brockman W."/>
            <person name="Butler J."/>
            <person name="Chin C."/>
            <person name="Gnerre S."/>
            <person name="Grabherr M."/>
            <person name="Kleber M."/>
            <person name="Mauceli E."/>
            <person name="MacCallum I."/>
        </authorList>
    </citation>
    <scope>NUCLEOTIDE SEQUENCE [LARGE SCALE GENOMIC DNA]</scope>
    <source>
        <strain evidence="2 3">TSC#14021-0224.01</strain>
    </source>
</reference>
<dbReference type="EMBL" id="CH954181">
    <property type="protein sequence ID" value="EDV49304.1"/>
    <property type="molecule type" value="Genomic_DNA"/>
</dbReference>
<keyword evidence="3" id="KW-1185">Reference proteome</keyword>
<dbReference type="Pfam" id="PF06477">
    <property type="entry name" value="DUF1091"/>
    <property type="match status" value="1"/>
</dbReference>
<feature type="signal peptide" evidence="1">
    <location>
        <begin position="1"/>
        <end position="23"/>
    </location>
</feature>
<keyword evidence="1" id="KW-0732">Signal</keyword>
<accession>B3P459</accession>
<dbReference type="SMART" id="SM00697">
    <property type="entry name" value="DM8"/>
    <property type="match status" value="1"/>
</dbReference>
<dbReference type="PhylomeDB" id="B3P459"/>
<dbReference type="Proteomes" id="UP000008711">
    <property type="component" value="Unassembled WGS sequence"/>
</dbReference>
<dbReference type="InterPro" id="IPR010512">
    <property type="entry name" value="DUF1091"/>
</dbReference>
<evidence type="ECO:0000313" key="2">
    <source>
        <dbReference type="EMBL" id="EDV49304.1"/>
    </source>
</evidence>
<evidence type="ECO:0000256" key="1">
    <source>
        <dbReference type="SAM" id="SignalP"/>
    </source>
</evidence>
<proteinExistence type="predicted"/>
<dbReference type="PANTHER" id="PTHR20898:SF0">
    <property type="entry name" value="DAEDALUS ON 3-RELATED"/>
    <property type="match status" value="1"/>
</dbReference>
<protein>
    <submittedName>
        <fullName evidence="2">GG17093</fullName>
    </submittedName>
</protein>
<sequence length="179" mass="20602">MCLTPIGICSFFLIFLMIQNAYSGFESTNVKCTSHDESYATFEYCFLKAINRTYKYVSIKVKLHQVPVRKVKVNFALYERLNGYKPFLYNVTVDACNYLLKPKGNPVVTFIFGLFAPYSNMNHSCPFNHDVTVEKVPFSYITSQLTDILPFPKSSYAFFSEWYGDGKRRATVEVYGTLT</sequence>
<dbReference type="OrthoDB" id="7840513at2759"/>
<name>B3P459_DROER</name>
<evidence type="ECO:0000313" key="3">
    <source>
        <dbReference type="Proteomes" id="UP000008711"/>
    </source>
</evidence>
<dbReference type="OMA" id="YAFFSEW"/>
<dbReference type="HOGENOM" id="CLU_116900_0_0_1"/>
<gene>
    <name evidence="2" type="primary">Dere\GG17093</name>
    <name evidence="2" type="ORF">Dere_GG17093</name>
</gene>
<reference evidence="2 3" key="2">
    <citation type="journal article" date="2008" name="Bioinformatics">
        <title>Assembly reconciliation.</title>
        <authorList>
            <person name="Zimin A.V."/>
            <person name="Smith D.R."/>
            <person name="Sutton G."/>
            <person name="Yorke J.A."/>
        </authorList>
    </citation>
    <scope>NUCLEOTIDE SEQUENCE [LARGE SCALE GENOMIC DNA]</scope>
    <source>
        <strain evidence="2 3">TSC#14021-0224.01</strain>
    </source>
</reference>